<organism evidence="2 3">
    <name type="scientific">Echinimonas agarilytica</name>
    <dbReference type="NCBI Taxonomy" id="1215918"/>
    <lineage>
        <taxon>Bacteria</taxon>
        <taxon>Pseudomonadati</taxon>
        <taxon>Pseudomonadota</taxon>
        <taxon>Gammaproteobacteria</taxon>
        <taxon>Alteromonadales</taxon>
        <taxon>Echinimonadaceae</taxon>
        <taxon>Echinimonas</taxon>
    </lineage>
</organism>
<gene>
    <name evidence="2" type="ORF">NAF29_11605</name>
</gene>
<reference evidence="2 3" key="1">
    <citation type="journal article" date="2013" name="Antonie Van Leeuwenhoek">
        <title>Echinimonas agarilytica gen. nov., sp. nov., a new gammaproteobacterium isolated from the sea urchin Strongylocentrotus intermedius.</title>
        <authorList>
            <person name="Nedashkovskaya O.I."/>
            <person name="Stenkova A.M."/>
            <person name="Zhukova N.V."/>
            <person name="Van Trappen S."/>
            <person name="Lee J.S."/>
            <person name="Kim S.B."/>
        </authorList>
    </citation>
    <scope>NUCLEOTIDE SEQUENCE [LARGE SCALE GENOMIC DNA]</scope>
    <source>
        <strain evidence="2 3">KMM 6351</strain>
    </source>
</reference>
<evidence type="ECO:0000313" key="2">
    <source>
        <dbReference type="EMBL" id="MCM2680312.1"/>
    </source>
</evidence>
<accession>A0AA41W881</accession>
<protein>
    <submittedName>
        <fullName evidence="2">Uncharacterized protein</fullName>
    </submittedName>
</protein>
<dbReference type="RefSeq" id="WP_251261729.1">
    <property type="nucleotide sequence ID" value="NZ_JAMQGP010000004.1"/>
</dbReference>
<comment type="caution">
    <text evidence="2">The sequence shown here is derived from an EMBL/GenBank/DDBJ whole genome shotgun (WGS) entry which is preliminary data.</text>
</comment>
<proteinExistence type="predicted"/>
<keyword evidence="3" id="KW-1185">Reference proteome</keyword>
<name>A0AA41W881_9GAMM</name>
<sequence length="104" mass="11803">MKYLKQSWQRRTLIVMCISVLVSVCMIALENTQWADHINQVGYSHGAEEQGPAEGGKRNMPSYMMYILPFVKEIVLIGVPLLITIGWLKLAGLVKTLMKRIRPS</sequence>
<dbReference type="AlphaFoldDB" id="A0AA41W881"/>
<dbReference type="EMBL" id="JAMQGP010000004">
    <property type="protein sequence ID" value="MCM2680312.1"/>
    <property type="molecule type" value="Genomic_DNA"/>
</dbReference>
<keyword evidence="1" id="KW-0812">Transmembrane</keyword>
<feature type="transmembrane region" description="Helical" evidence="1">
    <location>
        <begin position="12"/>
        <end position="29"/>
    </location>
</feature>
<feature type="transmembrane region" description="Helical" evidence="1">
    <location>
        <begin position="74"/>
        <end position="94"/>
    </location>
</feature>
<dbReference type="Proteomes" id="UP001165393">
    <property type="component" value="Unassembled WGS sequence"/>
</dbReference>
<keyword evidence="1" id="KW-1133">Transmembrane helix</keyword>
<evidence type="ECO:0000256" key="1">
    <source>
        <dbReference type="SAM" id="Phobius"/>
    </source>
</evidence>
<keyword evidence="1" id="KW-0472">Membrane</keyword>
<evidence type="ECO:0000313" key="3">
    <source>
        <dbReference type="Proteomes" id="UP001165393"/>
    </source>
</evidence>